<dbReference type="RefSeq" id="WP_196835110.1">
    <property type="nucleotide sequence ID" value="NZ_JADOTZ010000001.1"/>
</dbReference>
<dbReference type="EMBL" id="JADOTZ010000001">
    <property type="protein sequence ID" value="MBG6083700.1"/>
    <property type="molecule type" value="Genomic_DNA"/>
</dbReference>
<keyword evidence="3" id="KW-0969">Cilium</keyword>
<keyword evidence="3" id="KW-0282">Flagellum</keyword>
<evidence type="ECO:0000313" key="4">
    <source>
        <dbReference type="Proteomes" id="UP000625033"/>
    </source>
</evidence>
<feature type="region of interest" description="Disordered" evidence="1">
    <location>
        <begin position="1"/>
        <end position="132"/>
    </location>
</feature>
<dbReference type="AlphaFoldDB" id="A0A931DBI5"/>
<feature type="compositionally biased region" description="Basic and acidic residues" evidence="1">
    <location>
        <begin position="47"/>
        <end position="66"/>
    </location>
</feature>
<feature type="compositionally biased region" description="Basic and acidic residues" evidence="1">
    <location>
        <begin position="78"/>
        <end position="98"/>
    </location>
</feature>
<reference evidence="3" key="1">
    <citation type="submission" date="2020-11" db="EMBL/GenBank/DDBJ databases">
        <title>Sequencing the genomes of 1000 actinobacteria strains.</title>
        <authorList>
            <person name="Klenk H.-P."/>
        </authorList>
    </citation>
    <scope>NUCLEOTIDE SEQUENCE</scope>
    <source>
        <strain evidence="3">DSM 26152</strain>
    </source>
</reference>
<gene>
    <name evidence="3" type="ORF">IW252_000467</name>
</gene>
<proteinExistence type="predicted"/>
<dbReference type="InterPro" id="IPR002586">
    <property type="entry name" value="CobQ/CobB/MinD/ParA_Nub-bd_dom"/>
</dbReference>
<comment type="caution">
    <text evidence="3">The sequence shown here is derived from an EMBL/GenBank/DDBJ whole genome shotgun (WGS) entry which is preliminary data.</text>
</comment>
<dbReference type="GO" id="GO:0005524">
    <property type="term" value="F:ATP binding"/>
    <property type="evidence" value="ECO:0007669"/>
    <property type="project" value="TreeGrafter"/>
</dbReference>
<dbReference type="Pfam" id="PF01656">
    <property type="entry name" value="CbiA"/>
    <property type="match status" value="1"/>
</dbReference>
<dbReference type="GO" id="GO:0051782">
    <property type="term" value="P:negative regulation of cell division"/>
    <property type="evidence" value="ECO:0007669"/>
    <property type="project" value="TreeGrafter"/>
</dbReference>
<dbReference type="GO" id="GO:0005829">
    <property type="term" value="C:cytosol"/>
    <property type="evidence" value="ECO:0007669"/>
    <property type="project" value="TreeGrafter"/>
</dbReference>
<dbReference type="GO" id="GO:0016887">
    <property type="term" value="F:ATP hydrolysis activity"/>
    <property type="evidence" value="ECO:0007669"/>
    <property type="project" value="TreeGrafter"/>
</dbReference>
<dbReference type="InterPro" id="IPR027417">
    <property type="entry name" value="P-loop_NTPase"/>
</dbReference>
<dbReference type="SUPFAM" id="SSF52540">
    <property type="entry name" value="P-loop containing nucleoside triphosphate hydrolases"/>
    <property type="match status" value="1"/>
</dbReference>
<evidence type="ECO:0000313" key="3">
    <source>
        <dbReference type="EMBL" id="MBG6083700.1"/>
    </source>
</evidence>
<name>A0A931DBI5_9MICC</name>
<feature type="domain" description="CobQ/CobB/MinD/ParA nucleotide binding" evidence="2">
    <location>
        <begin position="176"/>
        <end position="324"/>
    </location>
</feature>
<organism evidence="3 4">
    <name type="scientific">Zhihengliuella flava</name>
    <dbReference type="NCBI Taxonomy" id="1285193"/>
    <lineage>
        <taxon>Bacteria</taxon>
        <taxon>Bacillati</taxon>
        <taxon>Actinomycetota</taxon>
        <taxon>Actinomycetes</taxon>
        <taxon>Micrococcales</taxon>
        <taxon>Micrococcaceae</taxon>
        <taxon>Zhihengliuella</taxon>
    </lineage>
</organism>
<feature type="compositionally biased region" description="Low complexity" evidence="1">
    <location>
        <begin position="13"/>
        <end position="27"/>
    </location>
</feature>
<protein>
    <submittedName>
        <fullName evidence="3">MinD-like ATPase involved in chromosome partitioning or flagellar assembly</fullName>
    </submittedName>
</protein>
<keyword evidence="3" id="KW-0966">Cell projection</keyword>
<keyword evidence="4" id="KW-1185">Reference proteome</keyword>
<dbReference type="GO" id="GO:0009898">
    <property type="term" value="C:cytoplasmic side of plasma membrane"/>
    <property type="evidence" value="ECO:0007669"/>
    <property type="project" value="TreeGrafter"/>
</dbReference>
<evidence type="ECO:0000259" key="2">
    <source>
        <dbReference type="Pfam" id="PF01656"/>
    </source>
</evidence>
<feature type="compositionally biased region" description="Basic and acidic residues" evidence="1">
    <location>
        <begin position="1"/>
        <end position="12"/>
    </location>
</feature>
<accession>A0A931DBI5</accession>
<dbReference type="Proteomes" id="UP000625033">
    <property type="component" value="Unassembled WGS sequence"/>
</dbReference>
<dbReference type="Gene3D" id="3.40.50.300">
    <property type="entry name" value="P-loop containing nucleotide triphosphate hydrolases"/>
    <property type="match status" value="1"/>
</dbReference>
<dbReference type="PANTHER" id="PTHR43384:SF14">
    <property type="entry name" value="ESX-1 SECRETION-ASSOCIATED PROTEIN ESPI"/>
    <property type="match status" value="1"/>
</dbReference>
<dbReference type="InterPro" id="IPR050625">
    <property type="entry name" value="ParA/MinD_ATPase"/>
</dbReference>
<evidence type="ECO:0000256" key="1">
    <source>
        <dbReference type="SAM" id="MobiDB-lite"/>
    </source>
</evidence>
<sequence>MTEQPKNSRPEDSSTSSSADASQNHSSEAADAPNEEPTTVEENPVDGDPRQGELPDERGQALREDPLEQVLNEAMRATAEDATRFPAREQSGELDRPSADQGDEAAASASVPERADSLTADRLIPPREKSPESGWRRWLYQATLGRVNVGDSDAVRMRRMRETKIKGPLEGGTKFITVLSRKGGVGKTTATTLLGMALAEVREDRVAALDANPDRGTLSDRSPGTARFTGRQLVQNRYLVDSFAKISQYAARKGSRLHVLASDTDPHVAEAFDDSDYRVVTDLMSKFYSIVLTDSGTGMVHSVMRGSLEKSDLVVLVSGASVDEARLASETLSWLEAHGRKDLAQQAIVVINQSAGLSRGVKVDEIEAHFTSRVDSVVRLPYDPHLAEGSEVALDRLRPATREAVMELAALVVDQLRGA</sequence>
<dbReference type="PANTHER" id="PTHR43384">
    <property type="entry name" value="SEPTUM SITE-DETERMINING PROTEIN MIND HOMOLOG, CHLOROPLASTIC-RELATED"/>
    <property type="match status" value="1"/>
</dbReference>